<reference evidence="1" key="1">
    <citation type="journal article" date="2014" name="Front. Microbiol.">
        <title>High frequency of phylogenetically diverse reductive dehalogenase-homologous genes in deep subseafloor sedimentary metagenomes.</title>
        <authorList>
            <person name="Kawai M."/>
            <person name="Futagami T."/>
            <person name="Toyoda A."/>
            <person name="Takaki Y."/>
            <person name="Nishi S."/>
            <person name="Hori S."/>
            <person name="Arai W."/>
            <person name="Tsubouchi T."/>
            <person name="Morono Y."/>
            <person name="Uchiyama I."/>
            <person name="Ito T."/>
            <person name="Fujiyama A."/>
            <person name="Inagaki F."/>
            <person name="Takami H."/>
        </authorList>
    </citation>
    <scope>NUCLEOTIDE SEQUENCE</scope>
    <source>
        <strain evidence="1">Expedition CK06-06</strain>
    </source>
</reference>
<dbReference type="EMBL" id="BARW01006668">
    <property type="protein sequence ID" value="GAI79126.1"/>
    <property type="molecule type" value="Genomic_DNA"/>
</dbReference>
<sequence length="47" mass="5430">MAKQKGIVYYKEEARKARRSARTSQLTKKAYMEGVKDGIELARRGQQ</sequence>
<dbReference type="AlphaFoldDB" id="X1SJ10"/>
<comment type="caution">
    <text evidence="1">The sequence shown here is derived from an EMBL/GenBank/DDBJ whole genome shotgun (WGS) entry which is preliminary data.</text>
</comment>
<name>X1SJ10_9ZZZZ</name>
<evidence type="ECO:0000313" key="1">
    <source>
        <dbReference type="EMBL" id="GAI79126.1"/>
    </source>
</evidence>
<gene>
    <name evidence="1" type="ORF">S12H4_14006</name>
</gene>
<proteinExistence type="predicted"/>
<protein>
    <submittedName>
        <fullName evidence="1">Uncharacterized protein</fullName>
    </submittedName>
</protein>
<accession>X1SJ10</accession>
<organism evidence="1">
    <name type="scientific">marine sediment metagenome</name>
    <dbReference type="NCBI Taxonomy" id="412755"/>
    <lineage>
        <taxon>unclassified sequences</taxon>
        <taxon>metagenomes</taxon>
        <taxon>ecological metagenomes</taxon>
    </lineage>
</organism>